<evidence type="ECO:0000313" key="2">
    <source>
        <dbReference type="EMBL" id="MCB5445766.1"/>
    </source>
</evidence>
<dbReference type="Pfam" id="PF03050">
    <property type="entry name" value="DDE_Tnp_IS66"/>
    <property type="match status" value="1"/>
</dbReference>
<evidence type="ECO:0000259" key="1">
    <source>
        <dbReference type="Pfam" id="PF03050"/>
    </source>
</evidence>
<organism evidence="2 3">
    <name type="scientific">Intestinibacter bartlettii</name>
    <dbReference type="NCBI Taxonomy" id="261299"/>
    <lineage>
        <taxon>Bacteria</taxon>
        <taxon>Bacillati</taxon>
        <taxon>Bacillota</taxon>
        <taxon>Clostridia</taxon>
        <taxon>Peptostreptococcales</taxon>
        <taxon>Peptostreptococcaceae</taxon>
        <taxon>Intestinibacter</taxon>
    </lineage>
</organism>
<keyword evidence="3" id="KW-1185">Reference proteome</keyword>
<dbReference type="InterPro" id="IPR004291">
    <property type="entry name" value="Transposase_IS66_central"/>
</dbReference>
<sequence>MYRQEKHLQSLGVCLSRQTMSNWTIACADKLDFIYDKQSN</sequence>
<comment type="caution">
    <text evidence="2">The sequence shown here is derived from an EMBL/GenBank/DDBJ whole genome shotgun (WGS) entry which is preliminary data.</text>
</comment>
<name>A0ABS8CWE2_9FIRM</name>
<dbReference type="Proteomes" id="UP001299409">
    <property type="component" value="Unassembled WGS sequence"/>
</dbReference>
<accession>A0ABS8CWE2</accession>
<protein>
    <submittedName>
        <fullName evidence="2">IS66 family transposase</fullName>
    </submittedName>
</protein>
<evidence type="ECO:0000313" key="3">
    <source>
        <dbReference type="Proteomes" id="UP001299409"/>
    </source>
</evidence>
<dbReference type="EMBL" id="JAJBMB010000004">
    <property type="protein sequence ID" value="MCB5445766.1"/>
    <property type="molecule type" value="Genomic_DNA"/>
</dbReference>
<proteinExistence type="predicted"/>
<dbReference type="RefSeq" id="WP_226913893.1">
    <property type="nucleotide sequence ID" value="NZ_BAABXU010000001.1"/>
</dbReference>
<gene>
    <name evidence="2" type="ORF">LIP50_06055</name>
</gene>
<reference evidence="2 3" key="1">
    <citation type="submission" date="2021-10" db="EMBL/GenBank/DDBJ databases">
        <title>Collection of gut derived symbiotic bacterial strains cultured from healthy donors.</title>
        <authorList>
            <person name="Lin H."/>
            <person name="Littmann E."/>
            <person name="Claire K."/>
            <person name="Pamer E."/>
        </authorList>
    </citation>
    <scope>NUCLEOTIDE SEQUENCE [LARGE SCALE GENOMIC DNA]</scope>
    <source>
        <strain evidence="2 3">MSK.17.68</strain>
    </source>
</reference>
<feature type="domain" description="Transposase IS66 central" evidence="1">
    <location>
        <begin position="1"/>
        <end position="38"/>
    </location>
</feature>